<dbReference type="EMBL" id="BNJR01000013">
    <property type="protein sequence ID" value="GHP14094.1"/>
    <property type="molecule type" value="Genomic_DNA"/>
</dbReference>
<dbReference type="InterPro" id="IPR036388">
    <property type="entry name" value="WH-like_DNA-bd_sf"/>
</dbReference>
<dbReference type="InterPro" id="IPR002577">
    <property type="entry name" value="HTH_HxlR"/>
</dbReference>
<sequence length="138" mass="16292">MTDIIRKDVRDRLQDGDFSCSKELTLSMFSGKWKIVILFHLNMDGAYRFNELMRLMPKVTHKVLTNQLREMTEDGLISREVINDSRVKVIYRITELGRSLMPIIQQMYEWGEKRIKELQIEPNFNVEPVKSARDGEVE</sequence>
<dbReference type="InterPro" id="IPR036390">
    <property type="entry name" value="WH_DNA-bd_sf"/>
</dbReference>
<dbReference type="SUPFAM" id="SSF46785">
    <property type="entry name" value="Winged helix' DNA-binding domain"/>
    <property type="match status" value="1"/>
</dbReference>
<reference evidence="5 6" key="1">
    <citation type="journal article" date="2021" name="Int. J. Syst. Evol. Microbiol.">
        <title>Lentilactobacillus fungorum sp. nov., isolated from spent mushroom substrates.</title>
        <authorList>
            <person name="Tohno M."/>
            <person name="Tanizawa Y."/>
            <person name="Kojima Y."/>
            <person name="Sakamoto M."/>
            <person name="Ohkuma M."/>
            <person name="Kobayashi H."/>
        </authorList>
    </citation>
    <scope>NUCLEOTIDE SEQUENCE [LARGE SCALE GENOMIC DNA]</scope>
    <source>
        <strain evidence="5 6">YK48G</strain>
    </source>
</reference>
<evidence type="ECO:0000313" key="5">
    <source>
        <dbReference type="EMBL" id="GHP14094.1"/>
    </source>
</evidence>
<dbReference type="Proteomes" id="UP000604765">
    <property type="component" value="Unassembled WGS sequence"/>
</dbReference>
<accession>A0ABQ3W3A8</accession>
<feature type="domain" description="HTH hxlR-type" evidence="4">
    <location>
        <begin position="20"/>
        <end position="119"/>
    </location>
</feature>
<dbReference type="PANTHER" id="PTHR33204:SF38">
    <property type="entry name" value="HTH-TYPE TRANSCRIPTIONAL ACTIVATOR HXLR"/>
    <property type="match status" value="1"/>
</dbReference>
<keyword evidence="3" id="KW-0804">Transcription</keyword>
<keyword evidence="6" id="KW-1185">Reference proteome</keyword>
<dbReference type="Pfam" id="PF01638">
    <property type="entry name" value="HxlR"/>
    <property type="match status" value="1"/>
</dbReference>
<evidence type="ECO:0000256" key="3">
    <source>
        <dbReference type="ARBA" id="ARBA00023163"/>
    </source>
</evidence>
<dbReference type="Gene3D" id="1.10.10.10">
    <property type="entry name" value="Winged helix-like DNA-binding domain superfamily/Winged helix DNA-binding domain"/>
    <property type="match status" value="1"/>
</dbReference>
<evidence type="ECO:0000259" key="4">
    <source>
        <dbReference type="PROSITE" id="PS51118"/>
    </source>
</evidence>
<evidence type="ECO:0000313" key="6">
    <source>
        <dbReference type="Proteomes" id="UP000604765"/>
    </source>
</evidence>
<dbReference type="PROSITE" id="PS51118">
    <property type="entry name" value="HTH_HXLR"/>
    <property type="match status" value="1"/>
</dbReference>
<comment type="caution">
    <text evidence="5">The sequence shown here is derived from an EMBL/GenBank/DDBJ whole genome shotgun (WGS) entry which is preliminary data.</text>
</comment>
<name>A0ABQ3W3A8_9LACO</name>
<evidence type="ECO:0000256" key="2">
    <source>
        <dbReference type="ARBA" id="ARBA00023125"/>
    </source>
</evidence>
<gene>
    <name evidence="5" type="ORF">YK48G_15190</name>
</gene>
<dbReference type="PANTHER" id="PTHR33204">
    <property type="entry name" value="TRANSCRIPTIONAL REGULATOR, MARR FAMILY"/>
    <property type="match status" value="1"/>
</dbReference>
<proteinExistence type="predicted"/>
<organism evidence="5 6">
    <name type="scientific">Lentilactobacillus fungorum</name>
    <dbReference type="NCBI Taxonomy" id="2201250"/>
    <lineage>
        <taxon>Bacteria</taxon>
        <taxon>Bacillati</taxon>
        <taxon>Bacillota</taxon>
        <taxon>Bacilli</taxon>
        <taxon>Lactobacillales</taxon>
        <taxon>Lactobacillaceae</taxon>
        <taxon>Lentilactobacillus</taxon>
    </lineage>
</organism>
<evidence type="ECO:0000256" key="1">
    <source>
        <dbReference type="ARBA" id="ARBA00023015"/>
    </source>
</evidence>
<keyword evidence="2" id="KW-0238">DNA-binding</keyword>
<dbReference type="RefSeq" id="WP_203630117.1">
    <property type="nucleotide sequence ID" value="NZ_BNJR01000013.1"/>
</dbReference>
<keyword evidence="1" id="KW-0805">Transcription regulation</keyword>
<protein>
    <submittedName>
        <fullName evidence="5">Transcriptional regulator</fullName>
    </submittedName>
</protein>